<dbReference type="AlphaFoldDB" id="A0AAV1QU81"/>
<keyword evidence="2" id="KW-0472">Membrane</keyword>
<sequence>MYLMESTSYVERLSAFWASSVLLSIGPMHWAHLMEPKFLVVRRFDAFPSLPGIVPHRKKERRAPARPVGERITHSSIGDRCTNDNSKRHTSAAYLPFRWHQRDPAKVRRHFVSRLLHTAAVS</sequence>
<evidence type="ECO:0000313" key="4">
    <source>
        <dbReference type="Proteomes" id="UP001314170"/>
    </source>
</evidence>
<keyword evidence="2" id="KW-1133">Transmembrane helix</keyword>
<accession>A0AAV1QU81</accession>
<dbReference type="Proteomes" id="UP001314170">
    <property type="component" value="Unassembled WGS sequence"/>
</dbReference>
<feature type="region of interest" description="Disordered" evidence="1">
    <location>
        <begin position="58"/>
        <end position="85"/>
    </location>
</feature>
<name>A0AAV1QU81_9ROSI</name>
<dbReference type="EMBL" id="CAWUPB010000319">
    <property type="protein sequence ID" value="CAK7324408.1"/>
    <property type="molecule type" value="Genomic_DNA"/>
</dbReference>
<comment type="caution">
    <text evidence="3">The sequence shown here is derived from an EMBL/GenBank/DDBJ whole genome shotgun (WGS) entry which is preliminary data.</text>
</comment>
<proteinExistence type="predicted"/>
<keyword evidence="4" id="KW-1185">Reference proteome</keyword>
<reference evidence="3 4" key="1">
    <citation type="submission" date="2024-01" db="EMBL/GenBank/DDBJ databases">
        <authorList>
            <person name="Waweru B."/>
        </authorList>
    </citation>
    <scope>NUCLEOTIDE SEQUENCE [LARGE SCALE GENOMIC DNA]</scope>
</reference>
<evidence type="ECO:0000256" key="2">
    <source>
        <dbReference type="SAM" id="Phobius"/>
    </source>
</evidence>
<evidence type="ECO:0000256" key="1">
    <source>
        <dbReference type="SAM" id="MobiDB-lite"/>
    </source>
</evidence>
<evidence type="ECO:0008006" key="5">
    <source>
        <dbReference type="Google" id="ProtNLM"/>
    </source>
</evidence>
<evidence type="ECO:0000313" key="3">
    <source>
        <dbReference type="EMBL" id="CAK7324408.1"/>
    </source>
</evidence>
<organism evidence="3 4">
    <name type="scientific">Dovyalis caffra</name>
    <dbReference type="NCBI Taxonomy" id="77055"/>
    <lineage>
        <taxon>Eukaryota</taxon>
        <taxon>Viridiplantae</taxon>
        <taxon>Streptophyta</taxon>
        <taxon>Embryophyta</taxon>
        <taxon>Tracheophyta</taxon>
        <taxon>Spermatophyta</taxon>
        <taxon>Magnoliopsida</taxon>
        <taxon>eudicotyledons</taxon>
        <taxon>Gunneridae</taxon>
        <taxon>Pentapetalae</taxon>
        <taxon>rosids</taxon>
        <taxon>fabids</taxon>
        <taxon>Malpighiales</taxon>
        <taxon>Salicaceae</taxon>
        <taxon>Flacourtieae</taxon>
        <taxon>Dovyalis</taxon>
    </lineage>
</organism>
<protein>
    <recommendedName>
        <fullName evidence="5">Secreted protein</fullName>
    </recommendedName>
</protein>
<feature type="transmembrane region" description="Helical" evidence="2">
    <location>
        <begin position="15"/>
        <end position="33"/>
    </location>
</feature>
<gene>
    <name evidence="3" type="ORF">DCAF_LOCUS2053</name>
</gene>
<keyword evidence="2" id="KW-0812">Transmembrane</keyword>